<dbReference type="Pfam" id="PF16363">
    <property type="entry name" value="GDP_Man_Dehyd"/>
    <property type="match status" value="1"/>
</dbReference>
<evidence type="ECO:0000313" key="11">
    <source>
        <dbReference type="Proteomes" id="UP000318103"/>
    </source>
</evidence>
<dbReference type="Gene3D" id="3.90.25.10">
    <property type="entry name" value="UDP-galactose 4-epimerase, domain 1"/>
    <property type="match status" value="1"/>
</dbReference>
<evidence type="ECO:0000313" key="10">
    <source>
        <dbReference type="EMBL" id="TQK86365.1"/>
    </source>
</evidence>
<dbReference type="RefSeq" id="WP_055703827.1">
    <property type="nucleotide sequence ID" value="NZ_JBPJFI010000001.1"/>
</dbReference>
<dbReference type="Proteomes" id="UP000318103">
    <property type="component" value="Unassembled WGS sequence"/>
</dbReference>
<proteinExistence type="inferred from homology"/>
<dbReference type="GO" id="GO:0009225">
    <property type="term" value="P:nucleotide-sugar metabolic process"/>
    <property type="evidence" value="ECO:0007669"/>
    <property type="project" value="InterPro"/>
</dbReference>
<comment type="similarity">
    <text evidence="3 8">Belongs to the NAD(P)-dependent epimerase/dehydratase family. dTDP-glucose dehydratase subfamily.</text>
</comment>
<dbReference type="STRING" id="164348.BFF78_41065"/>
<evidence type="ECO:0000256" key="7">
    <source>
        <dbReference type="ARBA" id="ARBA00023239"/>
    </source>
</evidence>
<comment type="cofactor">
    <cofactor evidence="2 8">
        <name>NAD(+)</name>
        <dbReference type="ChEBI" id="CHEBI:57540"/>
    </cofactor>
</comment>
<dbReference type="GO" id="GO:0008460">
    <property type="term" value="F:dTDP-glucose 4,6-dehydratase activity"/>
    <property type="evidence" value="ECO:0007669"/>
    <property type="project" value="UniProtKB-EC"/>
</dbReference>
<dbReference type="OrthoDB" id="9801785at2"/>
<dbReference type="InterPro" id="IPR036291">
    <property type="entry name" value="NAD(P)-bd_dom_sf"/>
</dbReference>
<evidence type="ECO:0000256" key="6">
    <source>
        <dbReference type="ARBA" id="ARBA00023027"/>
    </source>
</evidence>
<protein>
    <recommendedName>
        <fullName evidence="5 8">dTDP-glucose 4,6-dehydratase</fullName>
        <ecNumber evidence="4 8">4.2.1.46</ecNumber>
    </recommendedName>
</protein>
<dbReference type="InterPro" id="IPR016040">
    <property type="entry name" value="NAD(P)-bd_dom"/>
</dbReference>
<dbReference type="Gene3D" id="3.40.50.720">
    <property type="entry name" value="NAD(P)-binding Rossmann-like Domain"/>
    <property type="match status" value="1"/>
</dbReference>
<evidence type="ECO:0000256" key="3">
    <source>
        <dbReference type="ARBA" id="ARBA00008178"/>
    </source>
</evidence>
<dbReference type="EMBL" id="VFNX01000002">
    <property type="protein sequence ID" value="TQK86365.1"/>
    <property type="molecule type" value="Genomic_DNA"/>
</dbReference>
<comment type="catalytic activity">
    <reaction evidence="1 8">
        <text>dTDP-alpha-D-glucose = dTDP-4-dehydro-6-deoxy-alpha-D-glucose + H2O</text>
        <dbReference type="Rhea" id="RHEA:17221"/>
        <dbReference type="ChEBI" id="CHEBI:15377"/>
        <dbReference type="ChEBI" id="CHEBI:57477"/>
        <dbReference type="ChEBI" id="CHEBI:57649"/>
        <dbReference type="EC" id="4.2.1.46"/>
    </reaction>
</comment>
<evidence type="ECO:0000256" key="5">
    <source>
        <dbReference type="ARBA" id="ARBA00016977"/>
    </source>
</evidence>
<accession>A0A542THQ5</accession>
<organism evidence="10 11">
    <name type="scientific">Streptomyces puniciscabiei</name>
    <dbReference type="NCBI Taxonomy" id="164348"/>
    <lineage>
        <taxon>Bacteria</taxon>
        <taxon>Bacillati</taxon>
        <taxon>Actinomycetota</taxon>
        <taxon>Actinomycetes</taxon>
        <taxon>Kitasatosporales</taxon>
        <taxon>Streptomycetaceae</taxon>
        <taxon>Streptomyces</taxon>
    </lineage>
</organism>
<dbReference type="AlphaFoldDB" id="A0A542THQ5"/>
<reference evidence="10 11" key="1">
    <citation type="submission" date="2019-06" db="EMBL/GenBank/DDBJ databases">
        <title>Sequencing the genomes of 1000 actinobacteria strains.</title>
        <authorList>
            <person name="Klenk H.-P."/>
        </authorList>
    </citation>
    <scope>NUCLEOTIDE SEQUENCE [LARGE SCALE GENOMIC DNA]</scope>
    <source>
        <strain evidence="10 11">DSM 41929</strain>
    </source>
</reference>
<dbReference type="SUPFAM" id="SSF51735">
    <property type="entry name" value="NAD(P)-binding Rossmann-fold domains"/>
    <property type="match status" value="1"/>
</dbReference>
<dbReference type="CDD" id="cd05246">
    <property type="entry name" value="dTDP_GD_SDR_e"/>
    <property type="match status" value="1"/>
</dbReference>
<keyword evidence="7 8" id="KW-0456">Lyase</keyword>
<keyword evidence="11" id="KW-1185">Reference proteome</keyword>
<dbReference type="PANTHER" id="PTHR43000">
    <property type="entry name" value="DTDP-D-GLUCOSE 4,6-DEHYDRATASE-RELATED"/>
    <property type="match status" value="1"/>
</dbReference>
<evidence type="ECO:0000256" key="4">
    <source>
        <dbReference type="ARBA" id="ARBA00011990"/>
    </source>
</evidence>
<evidence type="ECO:0000259" key="9">
    <source>
        <dbReference type="Pfam" id="PF16363"/>
    </source>
</evidence>
<gene>
    <name evidence="10" type="ORF">FB563_6493</name>
</gene>
<dbReference type="NCBIfam" id="TIGR01181">
    <property type="entry name" value="dTDP_gluc_dehyt"/>
    <property type="match status" value="1"/>
</dbReference>
<evidence type="ECO:0000256" key="2">
    <source>
        <dbReference type="ARBA" id="ARBA00001911"/>
    </source>
</evidence>
<comment type="caution">
    <text evidence="10">The sequence shown here is derived from an EMBL/GenBank/DDBJ whole genome shotgun (WGS) entry which is preliminary data.</text>
</comment>
<dbReference type="EC" id="4.2.1.46" evidence="4 8"/>
<sequence>MTAPSSPARPTRILVTGGAGFIGSHYVRTLLGPAGPGEVAVTVLDKLTYAGNPANLDEVRDHPGFAFVQGDICDAALVDELLAGHDQVVHFAAESHVDRSILGADEFVRTNVLGTQTLLDAALRHGGAKTFVHISTDEVYGSIDFGSWPETDPLRPNSPYAASKASSDLIALAHHRTHGLDVRVTRCSNNYGHHHFPEKVIPLFITNLLDGKKVPLYGDGGNVRDWLHIDDHVQGIELVRTKGRAGEVYNIGGGTELTNKELTTLLLEACGADWDDSVEYVADRKGHDRRYSVDCAKIRAELGYEPRKDFATGLAETVTWYRENRAWWEPLKERAALWCRIRTPSTTSRKP</sequence>
<feature type="domain" description="NAD(P)-binding" evidence="9">
    <location>
        <begin position="14"/>
        <end position="317"/>
    </location>
</feature>
<evidence type="ECO:0000256" key="8">
    <source>
        <dbReference type="RuleBase" id="RU004473"/>
    </source>
</evidence>
<name>A0A542THQ5_9ACTN</name>
<evidence type="ECO:0000256" key="1">
    <source>
        <dbReference type="ARBA" id="ARBA00001539"/>
    </source>
</evidence>
<keyword evidence="6" id="KW-0520">NAD</keyword>
<dbReference type="InterPro" id="IPR005888">
    <property type="entry name" value="dTDP_Gluc_deHydtase"/>
</dbReference>